<gene>
    <name evidence="9" type="ORF">CHILSU_LOCUS3389</name>
</gene>
<name>A0ABN8B2V7_CHISP</name>
<proteinExistence type="predicted"/>
<dbReference type="InterPro" id="IPR012934">
    <property type="entry name" value="Znf_AD"/>
</dbReference>
<dbReference type="SUPFAM" id="SSF57716">
    <property type="entry name" value="Glucocorticoid receptor-like (DNA-binding domain)"/>
    <property type="match status" value="1"/>
</dbReference>
<evidence type="ECO:0000256" key="5">
    <source>
        <dbReference type="PROSITE-ProRule" id="PRU00042"/>
    </source>
</evidence>
<keyword evidence="3 5" id="KW-0863">Zinc-finger</keyword>
<feature type="binding site" evidence="6">
    <location>
        <position position="10"/>
    </location>
    <ligand>
        <name>Zn(2+)</name>
        <dbReference type="ChEBI" id="CHEBI:29105"/>
    </ligand>
</feature>
<evidence type="ECO:0000313" key="9">
    <source>
        <dbReference type="EMBL" id="CAH0400201.1"/>
    </source>
</evidence>
<dbReference type="Gene3D" id="3.40.1800.20">
    <property type="match status" value="1"/>
</dbReference>
<feature type="binding site" evidence="6">
    <location>
        <position position="58"/>
    </location>
    <ligand>
        <name>Zn(2+)</name>
        <dbReference type="ChEBI" id="CHEBI:29105"/>
    </ligand>
</feature>
<feature type="domain" description="C2H2-type" evidence="7">
    <location>
        <begin position="377"/>
        <end position="399"/>
    </location>
</feature>
<evidence type="ECO:0000256" key="4">
    <source>
        <dbReference type="ARBA" id="ARBA00022833"/>
    </source>
</evidence>
<dbReference type="PROSITE" id="PS51915">
    <property type="entry name" value="ZAD"/>
    <property type="match status" value="1"/>
</dbReference>
<protein>
    <submittedName>
        <fullName evidence="9">Uncharacterized protein</fullName>
    </submittedName>
</protein>
<dbReference type="SMART" id="SM00355">
    <property type="entry name" value="ZnF_C2H2"/>
    <property type="match status" value="6"/>
</dbReference>
<sequence>MENKNMVNVCRICLEEGASHPIFEANNEQDNIWTKLSNCLKEKVEDIEGLPRNLCGLCVETLETVCNFINKYNESSKILESGLLVIKDENYNRHCSENDHSEVEIEIDRIKTEPNDFDDIDDNECLAELIKPLHLKKLNSVSNKEIAKIKSNKELTVRKIKCQTKNKTNKIASSLLEGEFTWTGDKWCLKIEKGPGILKSRNVKRLKPPEKHVREVKLKIPKIKKPDPPKLCDVCGEVFKNQDKLSNHKRKVHFKKPAKCPECPRVCASDRDLSRHRKRRHEVVKNFICSICGHAFAFQGELTSHNNKVHNKHLHPPKVYACKICDKTYKCQKSVIVHERSMHTGQRPAECSICGSRFYHEDYLKEHMRLHTGETPFKCPICDRGYAQRGNMKSHLRIHRLAEIGPETLSKIKPSYLKLLKDFR</sequence>
<dbReference type="InterPro" id="IPR013087">
    <property type="entry name" value="Znf_C2H2_type"/>
</dbReference>
<evidence type="ECO:0000259" key="8">
    <source>
        <dbReference type="PROSITE" id="PS51915"/>
    </source>
</evidence>
<evidence type="ECO:0000256" key="2">
    <source>
        <dbReference type="ARBA" id="ARBA00022737"/>
    </source>
</evidence>
<accession>A0ABN8B2V7</accession>
<keyword evidence="1 6" id="KW-0479">Metal-binding</keyword>
<keyword evidence="2" id="KW-0677">Repeat</keyword>
<dbReference type="EMBL" id="OU963909">
    <property type="protein sequence ID" value="CAH0400201.1"/>
    <property type="molecule type" value="Genomic_DNA"/>
</dbReference>
<dbReference type="SUPFAM" id="SSF57667">
    <property type="entry name" value="beta-beta-alpha zinc fingers"/>
    <property type="match status" value="3"/>
</dbReference>
<dbReference type="PROSITE" id="PS00028">
    <property type="entry name" value="ZINC_FINGER_C2H2_1"/>
    <property type="match status" value="5"/>
</dbReference>
<feature type="domain" description="C2H2-type" evidence="7">
    <location>
        <begin position="287"/>
        <end position="310"/>
    </location>
</feature>
<dbReference type="PROSITE" id="PS50157">
    <property type="entry name" value="ZINC_FINGER_C2H2_2"/>
    <property type="match status" value="5"/>
</dbReference>
<feature type="domain" description="C2H2-type" evidence="7">
    <location>
        <begin position="320"/>
        <end position="348"/>
    </location>
</feature>
<dbReference type="Pfam" id="PF07776">
    <property type="entry name" value="zf-AD"/>
    <property type="match status" value="1"/>
</dbReference>
<dbReference type="PANTHER" id="PTHR24379">
    <property type="entry name" value="KRAB AND ZINC FINGER DOMAIN-CONTAINING"/>
    <property type="match status" value="1"/>
</dbReference>
<evidence type="ECO:0000313" key="10">
    <source>
        <dbReference type="Proteomes" id="UP001153292"/>
    </source>
</evidence>
<feature type="binding site" evidence="6">
    <location>
        <position position="13"/>
    </location>
    <ligand>
        <name>Zn(2+)</name>
        <dbReference type="ChEBI" id="CHEBI:29105"/>
    </ligand>
</feature>
<dbReference type="Pfam" id="PF00096">
    <property type="entry name" value="zf-C2H2"/>
    <property type="match status" value="4"/>
</dbReference>
<evidence type="ECO:0000256" key="1">
    <source>
        <dbReference type="ARBA" id="ARBA00022723"/>
    </source>
</evidence>
<feature type="domain" description="C2H2-type" evidence="7">
    <location>
        <begin position="349"/>
        <end position="376"/>
    </location>
</feature>
<evidence type="ECO:0000256" key="6">
    <source>
        <dbReference type="PROSITE-ProRule" id="PRU01263"/>
    </source>
</evidence>
<feature type="domain" description="ZAD" evidence="8">
    <location>
        <begin position="8"/>
        <end position="82"/>
    </location>
</feature>
<evidence type="ECO:0000256" key="3">
    <source>
        <dbReference type="ARBA" id="ARBA00022771"/>
    </source>
</evidence>
<dbReference type="SMART" id="SM00868">
    <property type="entry name" value="zf-AD"/>
    <property type="match status" value="1"/>
</dbReference>
<feature type="binding site" evidence="6">
    <location>
        <position position="55"/>
    </location>
    <ligand>
        <name>Zn(2+)</name>
        <dbReference type="ChEBI" id="CHEBI:29105"/>
    </ligand>
</feature>
<keyword evidence="10" id="KW-1185">Reference proteome</keyword>
<dbReference type="InterPro" id="IPR036236">
    <property type="entry name" value="Znf_C2H2_sf"/>
</dbReference>
<dbReference type="Gene3D" id="3.30.160.60">
    <property type="entry name" value="Classic Zinc Finger"/>
    <property type="match status" value="4"/>
</dbReference>
<reference evidence="9" key="1">
    <citation type="submission" date="2021-12" db="EMBL/GenBank/DDBJ databases">
        <authorList>
            <person name="King R."/>
        </authorList>
    </citation>
    <scope>NUCLEOTIDE SEQUENCE</scope>
</reference>
<dbReference type="Proteomes" id="UP001153292">
    <property type="component" value="Chromosome 16"/>
</dbReference>
<dbReference type="PANTHER" id="PTHR24379:SF121">
    <property type="entry name" value="C2H2-TYPE DOMAIN-CONTAINING PROTEIN"/>
    <property type="match status" value="1"/>
</dbReference>
<keyword evidence="4 6" id="KW-0862">Zinc</keyword>
<organism evidence="9 10">
    <name type="scientific">Chilo suppressalis</name>
    <name type="common">Asiatic rice borer moth</name>
    <dbReference type="NCBI Taxonomy" id="168631"/>
    <lineage>
        <taxon>Eukaryota</taxon>
        <taxon>Metazoa</taxon>
        <taxon>Ecdysozoa</taxon>
        <taxon>Arthropoda</taxon>
        <taxon>Hexapoda</taxon>
        <taxon>Insecta</taxon>
        <taxon>Pterygota</taxon>
        <taxon>Neoptera</taxon>
        <taxon>Endopterygota</taxon>
        <taxon>Lepidoptera</taxon>
        <taxon>Glossata</taxon>
        <taxon>Ditrysia</taxon>
        <taxon>Pyraloidea</taxon>
        <taxon>Crambidae</taxon>
        <taxon>Crambinae</taxon>
        <taxon>Chilo</taxon>
    </lineage>
</organism>
<dbReference type="Pfam" id="PF12874">
    <property type="entry name" value="zf-met"/>
    <property type="match status" value="1"/>
</dbReference>
<evidence type="ECO:0000259" key="7">
    <source>
        <dbReference type="PROSITE" id="PS50157"/>
    </source>
</evidence>
<feature type="domain" description="C2H2-type" evidence="7">
    <location>
        <begin position="230"/>
        <end position="258"/>
    </location>
</feature>